<reference evidence="3" key="1">
    <citation type="submission" date="2016-10" db="EMBL/GenBank/DDBJ databases">
        <authorList>
            <person name="Varghese N."/>
            <person name="Submissions S."/>
        </authorList>
    </citation>
    <scope>NUCLEOTIDE SEQUENCE [LARGE SCALE GENOMIC DNA]</scope>
    <source>
        <strain evidence="3">CGMCC 1.10118</strain>
    </source>
</reference>
<dbReference type="CDD" id="cd00207">
    <property type="entry name" value="fer2"/>
    <property type="match status" value="1"/>
</dbReference>
<dbReference type="Proteomes" id="UP000199170">
    <property type="component" value="Unassembled WGS sequence"/>
</dbReference>
<protein>
    <submittedName>
        <fullName evidence="2">2Fe-2S iron-sulfur cluster binding domain-containing protein</fullName>
    </submittedName>
</protein>
<gene>
    <name evidence="2" type="ORF">SAMN04487946_11425</name>
</gene>
<name>A0A1H3JMA1_9EURY</name>
<evidence type="ECO:0000313" key="3">
    <source>
        <dbReference type="Proteomes" id="UP000199170"/>
    </source>
</evidence>
<dbReference type="STRING" id="660517.SAMN04487946_11425"/>
<organism evidence="2 3">
    <name type="scientific">Halobellus clavatus</name>
    <dbReference type="NCBI Taxonomy" id="660517"/>
    <lineage>
        <taxon>Archaea</taxon>
        <taxon>Methanobacteriati</taxon>
        <taxon>Methanobacteriota</taxon>
        <taxon>Stenosarchaea group</taxon>
        <taxon>Halobacteria</taxon>
        <taxon>Halobacteriales</taxon>
        <taxon>Haloferacaceae</taxon>
        <taxon>Halobellus</taxon>
    </lineage>
</organism>
<dbReference type="GO" id="GO:0051536">
    <property type="term" value="F:iron-sulfur cluster binding"/>
    <property type="evidence" value="ECO:0007669"/>
    <property type="project" value="InterPro"/>
</dbReference>
<dbReference type="AlphaFoldDB" id="A0A1H3JMA1"/>
<keyword evidence="3" id="KW-1185">Reference proteome</keyword>
<accession>A0A1H3JMA1</accession>
<sequence length="126" mass="13589">MHPAAATQPKALDAVFSNMPTVEYDGEEIDCASGERLRDVLLAADASVHNGPRAVSCHGHGSCGTCAVEIRGDAGEPTRRERLRLSIPPHDPDSGLRLACQVRVTDDLAVEKHDGFWGEQKRTTES</sequence>
<dbReference type="InterPro" id="IPR012675">
    <property type="entry name" value="Beta-grasp_dom_sf"/>
</dbReference>
<dbReference type="EMBL" id="FNPB01000014">
    <property type="protein sequence ID" value="SDY40344.1"/>
    <property type="molecule type" value="Genomic_DNA"/>
</dbReference>
<feature type="domain" description="2Fe-2S ferredoxin-type" evidence="1">
    <location>
        <begin position="18"/>
        <end position="116"/>
    </location>
</feature>
<dbReference type="PROSITE" id="PS51085">
    <property type="entry name" value="2FE2S_FER_2"/>
    <property type="match status" value="1"/>
</dbReference>
<dbReference type="InterPro" id="IPR036010">
    <property type="entry name" value="2Fe-2S_ferredoxin-like_sf"/>
</dbReference>
<dbReference type="Gene3D" id="3.10.20.30">
    <property type="match status" value="1"/>
</dbReference>
<dbReference type="SUPFAM" id="SSF54292">
    <property type="entry name" value="2Fe-2S ferredoxin-like"/>
    <property type="match status" value="1"/>
</dbReference>
<proteinExistence type="predicted"/>
<evidence type="ECO:0000313" key="2">
    <source>
        <dbReference type="EMBL" id="SDY40344.1"/>
    </source>
</evidence>
<dbReference type="Pfam" id="PF00111">
    <property type="entry name" value="Fer2"/>
    <property type="match status" value="1"/>
</dbReference>
<evidence type="ECO:0000259" key="1">
    <source>
        <dbReference type="PROSITE" id="PS51085"/>
    </source>
</evidence>
<dbReference type="InterPro" id="IPR001041">
    <property type="entry name" value="2Fe-2S_ferredoxin-type"/>
</dbReference>